<evidence type="ECO:0000313" key="3">
    <source>
        <dbReference type="Proteomes" id="UP000675881"/>
    </source>
</evidence>
<dbReference type="Proteomes" id="UP000675881">
    <property type="component" value="Chromosome 13"/>
</dbReference>
<dbReference type="EMBL" id="HG994592">
    <property type="protein sequence ID" value="CAF2825316.1"/>
    <property type="molecule type" value="Genomic_DNA"/>
</dbReference>
<organism evidence="2 3">
    <name type="scientific">Lepeophtheirus salmonis</name>
    <name type="common">Salmon louse</name>
    <name type="synonym">Caligus salmonis</name>
    <dbReference type="NCBI Taxonomy" id="72036"/>
    <lineage>
        <taxon>Eukaryota</taxon>
        <taxon>Metazoa</taxon>
        <taxon>Ecdysozoa</taxon>
        <taxon>Arthropoda</taxon>
        <taxon>Crustacea</taxon>
        <taxon>Multicrustacea</taxon>
        <taxon>Hexanauplia</taxon>
        <taxon>Copepoda</taxon>
        <taxon>Siphonostomatoida</taxon>
        <taxon>Caligidae</taxon>
        <taxon>Lepeophtheirus</taxon>
    </lineage>
</organism>
<gene>
    <name evidence="2" type="ORF">LSAA_4133</name>
</gene>
<accession>A0A7R8H2J6</accession>
<sequence>MKTADRFHFDTTITKKLLDDVIIKIESNSFEIRVIVCGLVNHTLRSELGIDKGNFSFTNPFDSSRVVYIFPDSPHPLKLFPLVKTDFEGLLMKDSVEFKIDFKLKPLHIYCKGGARQRIRLAAQVLSNTVAKAFTIHSQSKEARAKENAVEMINNWVDVVNSRQIYDKVKLRCALGINFEDQFIALDKMELFLDTFKVLGRGNKSELSWQRGMRVSNKSTRVLYHDLISNGPFSFILMSRTNQDCLEICFTRLSCAGGDDDHLGAVGAMKRMRILEIGKNCETLVINLAIQIEKEYDIYRIEDEEEKESVTKQITGDILDITMAEESCSEVEFTFEIPHEVHVDFAINHQLDQFKKWDLKFQGLSYVSGFIVHKTKLFISGFGEEDKGVLMVPSDYFLRDCEVFDQKFKEFHLPLLDYRPKVIERFCQVLEDSFGGKYDKAVLNLFAKTRTMIQIRYLNAQLEFNTGGSEKIRGKKQIGQFQV</sequence>
<dbReference type="InterPro" id="IPR048366">
    <property type="entry name" value="TNP-like_GBD"/>
</dbReference>
<evidence type="ECO:0000259" key="1">
    <source>
        <dbReference type="Pfam" id="PF21788"/>
    </source>
</evidence>
<proteinExistence type="predicted"/>
<protein>
    <submittedName>
        <fullName evidence="2">(salmon louse) hypothetical protein</fullName>
    </submittedName>
</protein>
<dbReference type="AlphaFoldDB" id="A0A7R8H2J6"/>
<dbReference type="OrthoDB" id="6627680at2759"/>
<reference evidence="2" key="1">
    <citation type="submission" date="2021-02" db="EMBL/GenBank/DDBJ databases">
        <authorList>
            <person name="Bekaert M."/>
        </authorList>
    </citation>
    <scope>NUCLEOTIDE SEQUENCE</scope>
    <source>
        <strain evidence="2">IoA-00</strain>
    </source>
</reference>
<dbReference type="Pfam" id="PF21788">
    <property type="entry name" value="TNP-like_GBD"/>
    <property type="match status" value="1"/>
</dbReference>
<name>A0A7R8H2J6_LEPSM</name>
<evidence type="ECO:0000313" key="2">
    <source>
        <dbReference type="EMBL" id="CAF2825316.1"/>
    </source>
</evidence>
<feature type="domain" description="Transposable element P transposase-like GTP-binding insertion" evidence="1">
    <location>
        <begin position="103"/>
        <end position="168"/>
    </location>
</feature>
<keyword evidence="3" id="KW-1185">Reference proteome</keyword>